<evidence type="ECO:0000259" key="2">
    <source>
        <dbReference type="Pfam" id="PF04982"/>
    </source>
</evidence>
<proteinExistence type="predicted"/>
<reference evidence="3 4" key="1">
    <citation type="journal article" date="2019" name="Int. J. Syst. Evol. Microbiol.">
        <title>The Global Catalogue of Microorganisms (GCM) 10K type strain sequencing project: providing services to taxonomists for standard genome sequencing and annotation.</title>
        <authorList>
            <consortium name="The Broad Institute Genomics Platform"/>
            <consortium name="The Broad Institute Genome Sequencing Center for Infectious Disease"/>
            <person name="Wu L."/>
            <person name="Ma J."/>
        </authorList>
    </citation>
    <scope>NUCLEOTIDE SEQUENCE [LARGE SCALE GENOMIC DNA]</scope>
    <source>
        <strain evidence="3 4">CGMCC 1.12563</strain>
    </source>
</reference>
<evidence type="ECO:0000256" key="1">
    <source>
        <dbReference type="SAM" id="Phobius"/>
    </source>
</evidence>
<sequence length="184" mass="18905">MNERLGDTRQAVRTSVLAGGLLAVLGVLTWVSGESALFPSLGPSAYVLALRPDAPESRADRLVGGHAIGVAAGLVAYRTLAAGHAVVGTHAPLSASALALAAAGVCSLALTVVLMVWTDLRHAPACATTLIVSLGLLSTVRAGVVIVVAVVVLLVAQRALAVVERRWLAPVVARLRRGTIRMRS</sequence>
<dbReference type="EMBL" id="JBHUDC010000005">
    <property type="protein sequence ID" value="MFD1513917.1"/>
    <property type="molecule type" value="Genomic_DNA"/>
</dbReference>
<name>A0ABD6AWH3_9EURY</name>
<feature type="transmembrane region" description="Helical" evidence="1">
    <location>
        <begin position="130"/>
        <end position="156"/>
    </location>
</feature>
<comment type="caution">
    <text evidence="3">The sequence shown here is derived from an EMBL/GenBank/DDBJ whole genome shotgun (WGS) entry which is preliminary data.</text>
</comment>
<protein>
    <submittedName>
        <fullName evidence="3">HPP family protein</fullName>
    </submittedName>
</protein>
<organism evidence="3 4">
    <name type="scientific">Halomarina rubra</name>
    <dbReference type="NCBI Taxonomy" id="2071873"/>
    <lineage>
        <taxon>Archaea</taxon>
        <taxon>Methanobacteriati</taxon>
        <taxon>Methanobacteriota</taxon>
        <taxon>Stenosarchaea group</taxon>
        <taxon>Halobacteria</taxon>
        <taxon>Halobacteriales</taxon>
        <taxon>Natronomonadaceae</taxon>
        <taxon>Halomarina</taxon>
    </lineage>
</organism>
<dbReference type="AlphaFoldDB" id="A0ABD6AWH3"/>
<keyword evidence="1" id="KW-0812">Transmembrane</keyword>
<feature type="transmembrane region" description="Helical" evidence="1">
    <location>
        <begin position="12"/>
        <end position="31"/>
    </location>
</feature>
<accession>A0ABD6AWH3</accession>
<feature type="transmembrane region" description="Helical" evidence="1">
    <location>
        <begin position="62"/>
        <end position="81"/>
    </location>
</feature>
<dbReference type="InterPro" id="IPR058581">
    <property type="entry name" value="TM_HPP"/>
</dbReference>
<evidence type="ECO:0000313" key="3">
    <source>
        <dbReference type="EMBL" id="MFD1513917.1"/>
    </source>
</evidence>
<gene>
    <name evidence="3" type="ORF">ACFSBT_11570</name>
</gene>
<keyword evidence="1" id="KW-0472">Membrane</keyword>
<evidence type="ECO:0000313" key="4">
    <source>
        <dbReference type="Proteomes" id="UP001597187"/>
    </source>
</evidence>
<dbReference type="Proteomes" id="UP001597187">
    <property type="component" value="Unassembled WGS sequence"/>
</dbReference>
<feature type="transmembrane region" description="Helical" evidence="1">
    <location>
        <begin position="93"/>
        <end position="118"/>
    </location>
</feature>
<dbReference type="Pfam" id="PF04982">
    <property type="entry name" value="TM_HPP"/>
    <property type="match status" value="1"/>
</dbReference>
<feature type="domain" description="HPP transmembrane region" evidence="2">
    <location>
        <begin position="9"/>
        <end position="160"/>
    </location>
</feature>
<dbReference type="RefSeq" id="WP_250873879.1">
    <property type="nucleotide sequence ID" value="NZ_JALXFV010000005.1"/>
</dbReference>
<keyword evidence="4" id="KW-1185">Reference proteome</keyword>
<keyword evidence="1" id="KW-1133">Transmembrane helix</keyword>